<proteinExistence type="predicted"/>
<evidence type="ECO:0000313" key="1">
    <source>
        <dbReference type="EMBL" id="SNR47929.1"/>
    </source>
</evidence>
<name>A0A238WQI8_9PSEU</name>
<dbReference type="Proteomes" id="UP000198348">
    <property type="component" value="Unassembled WGS sequence"/>
</dbReference>
<accession>A0A238WQI8</accession>
<keyword evidence="2" id="KW-1185">Reference proteome</keyword>
<reference evidence="1 2" key="1">
    <citation type="submission" date="2017-06" db="EMBL/GenBank/DDBJ databases">
        <authorList>
            <person name="Kim H.J."/>
            <person name="Triplett B.A."/>
        </authorList>
    </citation>
    <scope>NUCLEOTIDE SEQUENCE [LARGE SCALE GENOMIC DNA]</scope>
    <source>
        <strain evidence="1 2">DSM 45207</strain>
    </source>
</reference>
<evidence type="ECO:0000313" key="2">
    <source>
        <dbReference type="Proteomes" id="UP000198348"/>
    </source>
</evidence>
<organism evidence="1 2">
    <name type="scientific">Haloechinothrix alba</name>
    <dbReference type="NCBI Taxonomy" id="664784"/>
    <lineage>
        <taxon>Bacteria</taxon>
        <taxon>Bacillati</taxon>
        <taxon>Actinomycetota</taxon>
        <taxon>Actinomycetes</taxon>
        <taxon>Pseudonocardiales</taxon>
        <taxon>Pseudonocardiaceae</taxon>
        <taxon>Haloechinothrix</taxon>
    </lineage>
</organism>
<sequence>MPAIQEVIAHGPETHEVAEQITGGQLVVPNAEKISPTSGPTADVLGVAITDGDVEGSQSTDGLVVTAAINPAHIAVGFRGVFPLTFATAAAFGQRLVPADLGQVQPYDSGVHSDDQIIGICVETTGATAGNRAKVRLTLG</sequence>
<gene>
    <name evidence="1" type="ORF">SAMN06265360_10710</name>
</gene>
<dbReference type="AlphaFoldDB" id="A0A238WQI8"/>
<protein>
    <submittedName>
        <fullName evidence="1">Uncharacterized protein</fullName>
    </submittedName>
</protein>
<dbReference type="EMBL" id="FZNW01000007">
    <property type="protein sequence ID" value="SNR47929.1"/>
    <property type="molecule type" value="Genomic_DNA"/>
</dbReference>